<protein>
    <submittedName>
        <fullName evidence="2">Uncharacterized protein</fullName>
    </submittedName>
</protein>
<reference evidence="2 3" key="1">
    <citation type="submission" date="2020-03" db="EMBL/GenBank/DDBJ databases">
        <title>Sequencing the genomes of 1000 actinobacteria strains.</title>
        <authorList>
            <person name="Klenk H.-P."/>
        </authorList>
    </citation>
    <scope>NUCLEOTIDE SEQUENCE [LARGE SCALE GENOMIC DNA]</scope>
    <source>
        <strain evidence="2 3">DSM 44556</strain>
    </source>
</reference>
<feature type="region of interest" description="Disordered" evidence="1">
    <location>
        <begin position="252"/>
        <end position="274"/>
    </location>
</feature>
<dbReference type="AlphaFoldDB" id="A0A7X5U603"/>
<accession>A0A7X5U603</accession>
<proteinExistence type="predicted"/>
<organism evidence="2 3">
    <name type="scientific">Mycolicibacterium fluoranthenivorans</name>
    <dbReference type="NCBI Taxonomy" id="258505"/>
    <lineage>
        <taxon>Bacteria</taxon>
        <taxon>Bacillati</taxon>
        <taxon>Actinomycetota</taxon>
        <taxon>Actinomycetes</taxon>
        <taxon>Mycobacteriales</taxon>
        <taxon>Mycobacteriaceae</taxon>
        <taxon>Mycolicibacterium</taxon>
    </lineage>
</organism>
<evidence type="ECO:0000313" key="2">
    <source>
        <dbReference type="EMBL" id="NIH98955.1"/>
    </source>
</evidence>
<dbReference type="GO" id="GO:0003677">
    <property type="term" value="F:DNA binding"/>
    <property type="evidence" value="ECO:0007669"/>
    <property type="project" value="InterPro"/>
</dbReference>
<dbReference type="Proteomes" id="UP000547444">
    <property type="component" value="Unassembled WGS sequence"/>
</dbReference>
<feature type="compositionally biased region" description="Basic and acidic residues" evidence="1">
    <location>
        <begin position="37"/>
        <end position="46"/>
    </location>
</feature>
<feature type="region of interest" description="Disordered" evidence="1">
    <location>
        <begin position="37"/>
        <end position="61"/>
    </location>
</feature>
<dbReference type="InterPro" id="IPR010982">
    <property type="entry name" value="Lambda_DNA-bd_dom_sf"/>
</dbReference>
<gene>
    <name evidence="2" type="ORF">FHU31_005979</name>
</gene>
<comment type="caution">
    <text evidence="2">The sequence shown here is derived from an EMBL/GenBank/DDBJ whole genome shotgun (WGS) entry which is preliminary data.</text>
</comment>
<feature type="region of interest" description="Disordered" evidence="1">
    <location>
        <begin position="213"/>
        <end position="240"/>
    </location>
</feature>
<evidence type="ECO:0000313" key="3">
    <source>
        <dbReference type="Proteomes" id="UP000547444"/>
    </source>
</evidence>
<dbReference type="EMBL" id="JAANOW010000005">
    <property type="protein sequence ID" value="NIH98955.1"/>
    <property type="molecule type" value="Genomic_DNA"/>
</dbReference>
<dbReference type="RefSeq" id="WP_167164684.1">
    <property type="nucleotide sequence ID" value="NZ_JAANOW010000005.1"/>
</dbReference>
<evidence type="ECO:0000256" key="1">
    <source>
        <dbReference type="SAM" id="MobiDB-lite"/>
    </source>
</evidence>
<sequence>MMFAKRGYCLPKFSGIVGRMESGMDWERLGRFVRDARGTRSQKDISDNGGPSDETISKIEHGKWRPKRSVADTLGKLETAFQWAPGSADLVLRGGVPIVRTGGTADDRGPNMSDEFEAVKTEALRQLAERDRTVDIQTRKLVDLWRQARPLSQPDIFLATSDIDGLTDAAVSLAREVSSYAEQAVGGYSRMQALAQARVDEIDRESGQQRFFEPKEKSDVVETEASTGASTEGDKAEEELLNEAERARNLRRLQARLSPNAVPVEDTDDSRDHG</sequence>
<feature type="compositionally biased region" description="Acidic residues" evidence="1">
    <location>
        <begin position="265"/>
        <end position="274"/>
    </location>
</feature>
<dbReference type="Gene3D" id="1.10.260.40">
    <property type="entry name" value="lambda repressor-like DNA-binding domains"/>
    <property type="match status" value="1"/>
</dbReference>
<keyword evidence="3" id="KW-1185">Reference proteome</keyword>
<name>A0A7X5U603_9MYCO</name>